<evidence type="ECO:0000256" key="2">
    <source>
        <dbReference type="SAM" id="Phobius"/>
    </source>
</evidence>
<comment type="caution">
    <text evidence="3">The sequence shown here is derived from an EMBL/GenBank/DDBJ whole genome shotgun (WGS) entry which is preliminary data.</text>
</comment>
<protein>
    <submittedName>
        <fullName evidence="3">Uncharacterized protein</fullName>
    </submittedName>
</protein>
<organism evidence="3 4">
    <name type="scientific">Agrococcus jenensis</name>
    <dbReference type="NCBI Taxonomy" id="46353"/>
    <lineage>
        <taxon>Bacteria</taxon>
        <taxon>Bacillati</taxon>
        <taxon>Actinomycetota</taxon>
        <taxon>Actinomycetes</taxon>
        <taxon>Micrococcales</taxon>
        <taxon>Microbacteriaceae</taxon>
        <taxon>Agrococcus</taxon>
    </lineage>
</organism>
<dbReference type="InterPro" id="IPR006311">
    <property type="entry name" value="TAT_signal"/>
</dbReference>
<proteinExistence type="predicted"/>
<accession>A0A3N2ARZ0</accession>
<evidence type="ECO:0000256" key="1">
    <source>
        <dbReference type="SAM" id="MobiDB-lite"/>
    </source>
</evidence>
<sequence>MSFPPPPGQPIAWHPAAPPPQSRAPLPDVERRRLLRVGAASGALLGAGTGLGGVMVLFWLLILGMSAVFAPLVIAYDQGDPLQEAIAAVITPLTVAVLAVGTVLCLLGVALSWALLRRWGGGRALGVTAAGAAIAAVPVHGTNILIVLLSFVLQPDLDEATGIAVVALVAAFAGVGVGAAAGAGAWRWMGGALRPRR</sequence>
<keyword evidence="2" id="KW-0472">Membrane</keyword>
<keyword evidence="2" id="KW-1133">Transmembrane helix</keyword>
<feature type="region of interest" description="Disordered" evidence="1">
    <location>
        <begin position="1"/>
        <end position="25"/>
    </location>
</feature>
<reference evidence="3 4" key="1">
    <citation type="submission" date="2018-11" db="EMBL/GenBank/DDBJ databases">
        <title>Sequencing the genomes of 1000 actinobacteria strains.</title>
        <authorList>
            <person name="Klenk H.-P."/>
        </authorList>
    </citation>
    <scope>NUCLEOTIDE SEQUENCE [LARGE SCALE GENOMIC DNA]</scope>
    <source>
        <strain evidence="3 4">DSM 9580</strain>
    </source>
</reference>
<dbReference type="Proteomes" id="UP000275456">
    <property type="component" value="Unassembled WGS sequence"/>
</dbReference>
<dbReference type="RefSeq" id="WP_123696862.1">
    <property type="nucleotide sequence ID" value="NZ_RKHJ01000001.1"/>
</dbReference>
<keyword evidence="4" id="KW-1185">Reference proteome</keyword>
<evidence type="ECO:0000313" key="4">
    <source>
        <dbReference type="Proteomes" id="UP000275456"/>
    </source>
</evidence>
<name>A0A3N2ARZ0_9MICO</name>
<dbReference type="PROSITE" id="PS51318">
    <property type="entry name" value="TAT"/>
    <property type="match status" value="1"/>
</dbReference>
<evidence type="ECO:0000313" key="3">
    <source>
        <dbReference type="EMBL" id="ROR65810.1"/>
    </source>
</evidence>
<gene>
    <name evidence="3" type="ORF">EDD26_1180</name>
</gene>
<feature type="transmembrane region" description="Helical" evidence="2">
    <location>
        <begin position="41"/>
        <end position="74"/>
    </location>
</feature>
<feature type="transmembrane region" description="Helical" evidence="2">
    <location>
        <begin position="163"/>
        <end position="188"/>
    </location>
</feature>
<feature type="transmembrane region" description="Helical" evidence="2">
    <location>
        <begin position="127"/>
        <end position="151"/>
    </location>
</feature>
<dbReference type="EMBL" id="RKHJ01000001">
    <property type="protein sequence ID" value="ROR65810.1"/>
    <property type="molecule type" value="Genomic_DNA"/>
</dbReference>
<keyword evidence="2" id="KW-0812">Transmembrane</keyword>
<feature type="transmembrane region" description="Helical" evidence="2">
    <location>
        <begin position="86"/>
        <end position="115"/>
    </location>
</feature>
<dbReference type="AlphaFoldDB" id="A0A3N2ARZ0"/>